<dbReference type="InterPro" id="IPR053136">
    <property type="entry name" value="UTP_pyrophosphatase-like"/>
</dbReference>
<keyword evidence="3" id="KW-1185">Reference proteome</keyword>
<protein>
    <recommendedName>
        <fullName evidence="1">YgjP-like metallopeptidase domain-containing protein</fullName>
    </recommendedName>
</protein>
<proteinExistence type="predicted"/>
<gene>
    <name evidence="2" type="ORF">SAMN05444370_104322</name>
</gene>
<organism evidence="2 3">
    <name type="scientific">Rubrimonas cliftonensis</name>
    <dbReference type="NCBI Taxonomy" id="89524"/>
    <lineage>
        <taxon>Bacteria</taxon>
        <taxon>Pseudomonadati</taxon>
        <taxon>Pseudomonadota</taxon>
        <taxon>Alphaproteobacteria</taxon>
        <taxon>Rhodobacterales</taxon>
        <taxon>Paracoccaceae</taxon>
        <taxon>Rubrimonas</taxon>
    </lineage>
</organism>
<sequence length="229" mass="24999">MSAEIIRLDDPEVLVRLTRSARARRFTLSVRGGEARLTAPAAAPDADTRRFLLRQSGWLRDALSRAPERVKVAPGAAIMLDGAPVRVIDSGRARGPCVLREAGLLTPTRNAGPAVAAFLKLRAQGRFAQSAGKAAAMLGARHGRISLRDTRSRWGSCTSQGDLAFSWRLAMAPVAVQEYVAIHEAAHLREMNHGPAFWALVARLCPDYRARRAWLRREGAGLHAYDFTA</sequence>
<dbReference type="PANTHER" id="PTHR30399:SF1">
    <property type="entry name" value="UTP PYROPHOSPHATASE"/>
    <property type="match status" value="1"/>
</dbReference>
<name>A0A1H4APW2_9RHOB</name>
<accession>A0A1H4APW2</accession>
<dbReference type="InterPro" id="IPR002725">
    <property type="entry name" value="YgjP-like_metallopeptidase"/>
</dbReference>
<dbReference type="Pfam" id="PF01863">
    <property type="entry name" value="YgjP-like"/>
    <property type="match status" value="1"/>
</dbReference>
<dbReference type="STRING" id="89524.SAMN05444370_104322"/>
<dbReference type="CDD" id="cd07344">
    <property type="entry name" value="M48_yhfN_like"/>
    <property type="match status" value="1"/>
</dbReference>
<dbReference type="Proteomes" id="UP000198703">
    <property type="component" value="Unassembled WGS sequence"/>
</dbReference>
<feature type="domain" description="YgjP-like metallopeptidase" evidence="1">
    <location>
        <begin position="24"/>
        <end position="217"/>
    </location>
</feature>
<dbReference type="PANTHER" id="PTHR30399">
    <property type="entry name" value="UNCHARACTERIZED PROTEIN YGJP"/>
    <property type="match status" value="1"/>
</dbReference>
<dbReference type="OrthoDB" id="9795402at2"/>
<dbReference type="EMBL" id="FNQM01000004">
    <property type="protein sequence ID" value="SEA37989.1"/>
    <property type="molecule type" value="Genomic_DNA"/>
</dbReference>
<dbReference type="Gene3D" id="3.30.2010.10">
    <property type="entry name" value="Metalloproteases ('zincins'), catalytic domain"/>
    <property type="match status" value="1"/>
</dbReference>
<evidence type="ECO:0000313" key="3">
    <source>
        <dbReference type="Proteomes" id="UP000198703"/>
    </source>
</evidence>
<evidence type="ECO:0000259" key="1">
    <source>
        <dbReference type="Pfam" id="PF01863"/>
    </source>
</evidence>
<reference evidence="2 3" key="1">
    <citation type="submission" date="2016-10" db="EMBL/GenBank/DDBJ databases">
        <authorList>
            <person name="de Groot N.N."/>
        </authorList>
    </citation>
    <scope>NUCLEOTIDE SEQUENCE [LARGE SCALE GENOMIC DNA]</scope>
    <source>
        <strain evidence="2 3">DSM 15345</strain>
    </source>
</reference>
<dbReference type="RefSeq" id="WP_093252440.1">
    <property type="nucleotide sequence ID" value="NZ_FNQM01000004.1"/>
</dbReference>
<dbReference type="AlphaFoldDB" id="A0A1H4APW2"/>
<evidence type="ECO:0000313" key="2">
    <source>
        <dbReference type="EMBL" id="SEA37989.1"/>
    </source>
</evidence>